<evidence type="ECO:0000256" key="1">
    <source>
        <dbReference type="HAMAP-Rule" id="MF_01411"/>
    </source>
</evidence>
<proteinExistence type="inferred from homology"/>
<dbReference type="EMBL" id="FNFV01000002">
    <property type="protein sequence ID" value="SDK38428.1"/>
    <property type="molecule type" value="Genomic_DNA"/>
</dbReference>
<evidence type="ECO:0000313" key="3">
    <source>
        <dbReference type="EMBL" id="SDK38428.1"/>
    </source>
</evidence>
<comment type="subunit">
    <text evidence="1">Component of the lipopolysaccharide transport and assembly complex.</text>
</comment>
<evidence type="ECO:0000313" key="4">
    <source>
        <dbReference type="Proteomes" id="UP000199328"/>
    </source>
</evidence>
<dbReference type="PANTHER" id="PTHR30189:SF1">
    <property type="entry name" value="LPS-ASSEMBLY PROTEIN LPTD"/>
    <property type="match status" value="1"/>
</dbReference>
<dbReference type="OrthoDB" id="9760225at2"/>
<dbReference type="InterPro" id="IPR050218">
    <property type="entry name" value="LptD"/>
</dbReference>
<keyword evidence="1" id="KW-0998">Cell outer membrane</keyword>
<feature type="chain" id="PRO_5011800338" description="LPS-assembly protein LptD" evidence="1">
    <location>
        <begin position="39"/>
        <end position="710"/>
    </location>
</feature>
<feature type="domain" description="LptD C-terminal" evidence="2">
    <location>
        <begin position="287"/>
        <end position="639"/>
    </location>
</feature>
<dbReference type="STRING" id="990712.SAMN05216257_102532"/>
<dbReference type="PANTHER" id="PTHR30189">
    <property type="entry name" value="LPS-ASSEMBLY PROTEIN"/>
    <property type="match status" value="1"/>
</dbReference>
<sequence precursor="true">MSGRTHGKGAKGARRAGRRAWLLALALVILAAAVPARAQNAPPTVLASDRLWLLEDGRLVAEGNILVERGDARLTARRIVYDPAADTIVVDGPIYYSEGDQRLLLGSIAELDADFRNGILYGARELIQEQMQIAAAEAELVEGRYTVMRKAVGSACRICNGGPPIWQVRAEKVIHDSVEGRLYFRNARFEMIGVPVLWTPRLVMPDSSTRRATGFLRPEFRGTDKLGSGVKLPYFITLGDHADLTLTPYLAEHTRTLEFRYRRAFRAARLTFQGAVSSDDVMPGSLRYYLDASASISLPRDFTLSFGAEIASDSTYASEYDYSGSDRLHNEATLSRTRRMEYIRLTASSDVPLAGSTSTRTLFQSRGIYERRFVPFALGGQGKLGFDLHAPGEGYGSDEYHATVALDWSRTSTLAGGLRGTLAARALAEGFQFRPGSTPSGQLWRTTGAVSAELRWPLARAGRDGARDFLEPVAQIAWTGTNNTSVPNEDGLMPEFDEGNLISLGRFPGKDAVERGLSAAVGVNYARETAGGARLGLTLGRVFHAEDTGLFSAASGLDGNASDWLLAGHLSLGELHLASRTLIDDSLRVTKAETRAGWRIGNLGLGAGHLWMLADPAEGRATPASEVWLGAELGLGRHWTTSVNYRYDFTAGQSSQAGAGVVYRNECIEVGLHWKRELQSAGTQESTISLTLGLNGVGNDGRPYARRCAG</sequence>
<dbReference type="AlphaFoldDB" id="A0A1G9BFX4"/>
<dbReference type="InterPro" id="IPR020889">
    <property type="entry name" value="LipoPS_assembly_LptD"/>
</dbReference>
<comment type="subcellular location">
    <subcellularLocation>
        <location evidence="1">Cell outer membrane</location>
    </subcellularLocation>
</comment>
<reference evidence="4" key="1">
    <citation type="submission" date="2016-10" db="EMBL/GenBank/DDBJ databases">
        <authorList>
            <person name="Varghese N."/>
            <person name="Submissions S."/>
        </authorList>
    </citation>
    <scope>NUCLEOTIDE SEQUENCE [LARGE SCALE GENOMIC DNA]</scope>
    <source>
        <strain evidence="4">CGMCC 1.10789</strain>
    </source>
</reference>
<evidence type="ECO:0000259" key="2">
    <source>
        <dbReference type="Pfam" id="PF04453"/>
    </source>
</evidence>
<dbReference type="GO" id="GO:0015920">
    <property type="term" value="P:lipopolysaccharide transport"/>
    <property type="evidence" value="ECO:0007669"/>
    <property type="project" value="InterPro"/>
</dbReference>
<dbReference type="Pfam" id="PF04453">
    <property type="entry name" value="LptD"/>
    <property type="match status" value="1"/>
</dbReference>
<name>A0A1G9BFX4_9RHOB</name>
<accession>A0A1G9BFX4</accession>
<dbReference type="GO" id="GO:1990351">
    <property type="term" value="C:transporter complex"/>
    <property type="evidence" value="ECO:0007669"/>
    <property type="project" value="TreeGrafter"/>
</dbReference>
<dbReference type="GO" id="GO:0009279">
    <property type="term" value="C:cell outer membrane"/>
    <property type="evidence" value="ECO:0007669"/>
    <property type="project" value="UniProtKB-SubCell"/>
</dbReference>
<keyword evidence="1" id="KW-0732">Signal</keyword>
<keyword evidence="1" id="KW-0472">Membrane</keyword>
<organism evidence="3 4">
    <name type="scientific">Meinhardsimonia xiamenensis</name>
    <dbReference type="NCBI Taxonomy" id="990712"/>
    <lineage>
        <taxon>Bacteria</taxon>
        <taxon>Pseudomonadati</taxon>
        <taxon>Pseudomonadota</taxon>
        <taxon>Alphaproteobacteria</taxon>
        <taxon>Rhodobacterales</taxon>
        <taxon>Paracoccaceae</taxon>
        <taxon>Meinhardsimonia</taxon>
    </lineage>
</organism>
<comment type="similarity">
    <text evidence="1">Belongs to the LptD family.</text>
</comment>
<dbReference type="GO" id="GO:0043165">
    <property type="term" value="P:Gram-negative-bacterium-type cell outer membrane assembly"/>
    <property type="evidence" value="ECO:0007669"/>
    <property type="project" value="UniProtKB-UniRule"/>
</dbReference>
<gene>
    <name evidence="1" type="primary">lptD</name>
    <name evidence="3" type="ORF">SAMN05216257_102532</name>
</gene>
<dbReference type="Proteomes" id="UP000199328">
    <property type="component" value="Unassembled WGS sequence"/>
</dbReference>
<dbReference type="RefSeq" id="WP_092499289.1">
    <property type="nucleotide sequence ID" value="NZ_FNFV01000002.1"/>
</dbReference>
<dbReference type="HAMAP" id="MF_01411">
    <property type="entry name" value="LPS_assembly_LptD"/>
    <property type="match status" value="1"/>
</dbReference>
<keyword evidence="4" id="KW-1185">Reference proteome</keyword>
<dbReference type="InterPro" id="IPR007543">
    <property type="entry name" value="LptD_C"/>
</dbReference>
<feature type="signal peptide" evidence="1">
    <location>
        <begin position="1"/>
        <end position="38"/>
    </location>
</feature>
<comment type="function">
    <text evidence="1">Involved in the assembly of lipopolysaccharide (LPS) at the surface of the outer membrane.</text>
</comment>
<protein>
    <recommendedName>
        <fullName evidence="1">LPS-assembly protein LptD</fullName>
    </recommendedName>
</protein>
<comment type="caution">
    <text evidence="1">Lacks conserved residue(s) required for the propagation of feature annotation.</text>
</comment>